<dbReference type="InterPro" id="IPR051964">
    <property type="entry name" value="Chaperone_stress_response"/>
</dbReference>
<reference evidence="8" key="1">
    <citation type="submission" date="2021-12" db="EMBL/GenBank/DDBJ databases">
        <title>Convergent genome expansion in fungi linked to evolution of root-endophyte symbiosis.</title>
        <authorList>
            <consortium name="DOE Joint Genome Institute"/>
            <person name="Ke Y.-H."/>
            <person name="Bonito G."/>
            <person name="Liao H.-L."/>
            <person name="Looney B."/>
            <person name="Rojas-Flechas A."/>
            <person name="Nash J."/>
            <person name="Hameed K."/>
            <person name="Schadt C."/>
            <person name="Martin F."/>
            <person name="Crous P.W."/>
            <person name="Miettinen O."/>
            <person name="Magnuson J.K."/>
            <person name="Labbe J."/>
            <person name="Jacobson D."/>
            <person name="Doktycz M.J."/>
            <person name="Veneault-Fourrey C."/>
            <person name="Kuo A."/>
            <person name="Mondo S."/>
            <person name="Calhoun S."/>
            <person name="Riley R."/>
            <person name="Ohm R."/>
            <person name="LaButti K."/>
            <person name="Andreopoulos B."/>
            <person name="Pangilinan J."/>
            <person name="Nolan M."/>
            <person name="Tritt A."/>
            <person name="Clum A."/>
            <person name="Lipzen A."/>
            <person name="Daum C."/>
            <person name="Barry K."/>
            <person name="Grigoriev I.V."/>
            <person name="Vilgalys R."/>
        </authorList>
    </citation>
    <scope>NUCLEOTIDE SEQUENCE</scope>
    <source>
        <strain evidence="8">PMI_201</strain>
    </source>
</reference>
<accession>A0AAD4KCW3</accession>
<feature type="compositionally biased region" description="Basic and acidic residues" evidence="5">
    <location>
        <begin position="361"/>
        <end position="370"/>
    </location>
</feature>
<feature type="region of interest" description="Disordered" evidence="5">
    <location>
        <begin position="1"/>
        <end position="24"/>
    </location>
</feature>
<feature type="compositionally biased region" description="Basic residues" evidence="5">
    <location>
        <begin position="466"/>
        <end position="475"/>
    </location>
</feature>
<dbReference type="SMART" id="SM00271">
    <property type="entry name" value="DnaJ"/>
    <property type="match status" value="1"/>
</dbReference>
<dbReference type="PROSITE" id="PS50157">
    <property type="entry name" value="ZINC_FINGER_C2H2_2"/>
    <property type="match status" value="1"/>
</dbReference>
<feature type="domain" description="J" evidence="6">
    <location>
        <begin position="25"/>
        <end position="91"/>
    </location>
</feature>
<dbReference type="PROSITE" id="PS00028">
    <property type="entry name" value="ZINC_FINGER_C2H2_1"/>
    <property type="match status" value="2"/>
</dbReference>
<evidence type="ECO:0000256" key="5">
    <source>
        <dbReference type="SAM" id="MobiDB-lite"/>
    </source>
</evidence>
<dbReference type="InterPro" id="IPR013087">
    <property type="entry name" value="Znf_C2H2_type"/>
</dbReference>
<dbReference type="PANTHER" id="PTHR44029:SF1">
    <property type="entry name" value="DNAJ HOMOLOG SUBFAMILY C MEMBER 21"/>
    <property type="match status" value="1"/>
</dbReference>
<dbReference type="CDD" id="cd06257">
    <property type="entry name" value="DnaJ"/>
    <property type="match status" value="1"/>
</dbReference>
<feature type="region of interest" description="Disordered" evidence="5">
    <location>
        <begin position="361"/>
        <end position="485"/>
    </location>
</feature>
<dbReference type="PROSITE" id="PS50076">
    <property type="entry name" value="DNAJ_2"/>
    <property type="match status" value="1"/>
</dbReference>
<protein>
    <submittedName>
        <fullName evidence="8">Uncharacterized protein</fullName>
    </submittedName>
</protein>
<feature type="compositionally biased region" description="Basic and acidic residues" evidence="5">
    <location>
        <begin position="385"/>
        <end position="395"/>
    </location>
</feature>
<dbReference type="InterPro" id="IPR018253">
    <property type="entry name" value="DnaJ_domain_CS"/>
</dbReference>
<organism evidence="8 9">
    <name type="scientific">Talaromyces proteolyticus</name>
    <dbReference type="NCBI Taxonomy" id="1131652"/>
    <lineage>
        <taxon>Eukaryota</taxon>
        <taxon>Fungi</taxon>
        <taxon>Dikarya</taxon>
        <taxon>Ascomycota</taxon>
        <taxon>Pezizomycotina</taxon>
        <taxon>Eurotiomycetes</taxon>
        <taxon>Eurotiomycetidae</taxon>
        <taxon>Eurotiales</taxon>
        <taxon>Trichocomaceae</taxon>
        <taxon>Talaromyces</taxon>
        <taxon>Talaromyces sect. Bacilispori</taxon>
    </lineage>
</organism>
<comment type="caution">
    <text evidence="8">The sequence shown here is derived from an EMBL/GenBank/DDBJ whole genome shotgun (WGS) entry which is preliminary data.</text>
</comment>
<evidence type="ECO:0000259" key="7">
    <source>
        <dbReference type="PROSITE" id="PS50157"/>
    </source>
</evidence>
<sequence>MGQAQSSKTNQSDGEAGNEAEHRTDYYKLLNLERDASEEEIKKAYRRKALELHPDRNYGSVEAATKLFAEVQCAYEVLSDPQERAWYDSHRDAVFSDDTLNDDERTPGGFRMTTADILALVFNFNPRMEFSDSPKGFFGGLRDVFDQIAREEELSCRWENLDIMAYPSFGCKDDTDGDIVRSFYAVWANFATRKSFVWKDVYKYSEAPDRRVRRLMEKENKKIRDDAIREYNDAVRSLVAFVRKRDPRYKSNTQSEAERQRMLRESAAAQAARSRAANQARMQEYTIPDWAKMEEIQDDLSSSSESEVEHFECIVCNKTFKSEKQFEAHERSKKHAKAVKQLRTEMMVQDEELELFEDLKLEEIPEKPPRSDLGSPSTAKPASVTEEHEATELDSSHTNNTLPGPDSGSSPSASEDDDDYTAREEIQSRIFANSSNREESEIITPEELIPLSSGNEMNTTIPTKLGKAKQKRAKRAAAAQASGSQHICGFCREQFPSRTQLFTHIREEGHAQPVQQAQSRQKAKKM</sequence>
<dbReference type="Pfam" id="PF21884">
    <property type="entry name" value="ZUO1-like_ZHD"/>
    <property type="match status" value="1"/>
</dbReference>
<dbReference type="SMART" id="SM00451">
    <property type="entry name" value="ZnF_U1"/>
    <property type="match status" value="2"/>
</dbReference>
<keyword evidence="3" id="KW-0862">Zinc</keyword>
<dbReference type="Gene3D" id="3.30.160.60">
    <property type="entry name" value="Classic Zinc Finger"/>
    <property type="match status" value="1"/>
</dbReference>
<evidence type="ECO:0000256" key="1">
    <source>
        <dbReference type="ARBA" id="ARBA00022723"/>
    </source>
</evidence>
<dbReference type="Pfam" id="PF12171">
    <property type="entry name" value="zf-C2H2_jaz"/>
    <property type="match status" value="1"/>
</dbReference>
<evidence type="ECO:0000256" key="2">
    <source>
        <dbReference type="ARBA" id="ARBA00022771"/>
    </source>
</evidence>
<dbReference type="PRINTS" id="PR00625">
    <property type="entry name" value="JDOMAIN"/>
</dbReference>
<dbReference type="RefSeq" id="XP_046065370.1">
    <property type="nucleotide sequence ID" value="XM_046218858.1"/>
</dbReference>
<evidence type="ECO:0000313" key="9">
    <source>
        <dbReference type="Proteomes" id="UP001201262"/>
    </source>
</evidence>
<dbReference type="InterPro" id="IPR036869">
    <property type="entry name" value="J_dom_sf"/>
</dbReference>
<dbReference type="GO" id="GO:0008270">
    <property type="term" value="F:zinc ion binding"/>
    <property type="evidence" value="ECO:0007669"/>
    <property type="project" value="UniProtKB-KW"/>
</dbReference>
<dbReference type="GO" id="GO:0005737">
    <property type="term" value="C:cytoplasm"/>
    <property type="evidence" value="ECO:0007669"/>
    <property type="project" value="TreeGrafter"/>
</dbReference>
<dbReference type="InterPro" id="IPR054076">
    <property type="entry name" value="ZUO1-like_ZHD"/>
</dbReference>
<dbReference type="SUPFAM" id="SSF46565">
    <property type="entry name" value="Chaperone J-domain"/>
    <property type="match status" value="1"/>
</dbReference>
<keyword evidence="2 4" id="KW-0863">Zinc-finger</keyword>
<dbReference type="InterPro" id="IPR001623">
    <property type="entry name" value="DnaJ_domain"/>
</dbReference>
<dbReference type="AlphaFoldDB" id="A0AAD4KCW3"/>
<dbReference type="InterPro" id="IPR022755">
    <property type="entry name" value="Znf_C2H2_jaz"/>
</dbReference>
<gene>
    <name evidence="8" type="ORF">BGW36DRAFT_402388</name>
</gene>
<feature type="domain" description="C2H2-type" evidence="7">
    <location>
        <begin position="311"/>
        <end position="340"/>
    </location>
</feature>
<dbReference type="Pfam" id="PF00226">
    <property type="entry name" value="DnaJ"/>
    <property type="match status" value="1"/>
</dbReference>
<dbReference type="SMART" id="SM00355">
    <property type="entry name" value="ZnF_C2H2"/>
    <property type="match status" value="2"/>
</dbReference>
<dbReference type="SUPFAM" id="SSF57667">
    <property type="entry name" value="beta-beta-alpha zinc fingers"/>
    <property type="match status" value="1"/>
</dbReference>
<feature type="compositionally biased region" description="Polar residues" evidence="5">
    <location>
        <begin position="1"/>
        <end position="13"/>
    </location>
</feature>
<dbReference type="EMBL" id="JAJTJA010000017">
    <property type="protein sequence ID" value="KAH8688898.1"/>
    <property type="molecule type" value="Genomic_DNA"/>
</dbReference>
<evidence type="ECO:0000259" key="6">
    <source>
        <dbReference type="PROSITE" id="PS50076"/>
    </source>
</evidence>
<name>A0AAD4KCW3_9EURO</name>
<dbReference type="Proteomes" id="UP001201262">
    <property type="component" value="Unassembled WGS sequence"/>
</dbReference>
<dbReference type="GO" id="GO:0003676">
    <property type="term" value="F:nucleic acid binding"/>
    <property type="evidence" value="ECO:0007669"/>
    <property type="project" value="InterPro"/>
</dbReference>
<proteinExistence type="predicted"/>
<dbReference type="InterPro" id="IPR003604">
    <property type="entry name" value="Matrin/U1-like-C_Znf_C2H2"/>
</dbReference>
<dbReference type="InterPro" id="IPR036236">
    <property type="entry name" value="Znf_C2H2_sf"/>
</dbReference>
<dbReference type="PROSITE" id="PS00636">
    <property type="entry name" value="DNAJ_1"/>
    <property type="match status" value="1"/>
</dbReference>
<feature type="compositionally biased region" description="Low complexity" evidence="5">
    <location>
        <begin position="403"/>
        <end position="413"/>
    </location>
</feature>
<dbReference type="Gene3D" id="1.10.287.110">
    <property type="entry name" value="DnaJ domain"/>
    <property type="match status" value="1"/>
</dbReference>
<keyword evidence="1" id="KW-0479">Metal-binding</keyword>
<feature type="compositionally biased region" description="Polar residues" evidence="5">
    <location>
        <begin position="452"/>
        <end position="462"/>
    </location>
</feature>
<evidence type="ECO:0000256" key="4">
    <source>
        <dbReference type="PROSITE-ProRule" id="PRU00042"/>
    </source>
</evidence>
<evidence type="ECO:0000256" key="3">
    <source>
        <dbReference type="ARBA" id="ARBA00022833"/>
    </source>
</evidence>
<dbReference type="PANTHER" id="PTHR44029">
    <property type="entry name" value="DNAJ HOMOLOG SUBFAMILY C MEMBER 21"/>
    <property type="match status" value="1"/>
</dbReference>
<evidence type="ECO:0000313" key="8">
    <source>
        <dbReference type="EMBL" id="KAH8688898.1"/>
    </source>
</evidence>
<keyword evidence="9" id="KW-1185">Reference proteome</keyword>
<dbReference type="GeneID" id="70249145"/>